<dbReference type="OrthoDB" id="3726624at2"/>
<feature type="domain" description="HTH marR-type" evidence="1">
    <location>
        <begin position="8"/>
        <end position="137"/>
    </location>
</feature>
<dbReference type="EMBL" id="SOAW01000002">
    <property type="protein sequence ID" value="TDT31160.1"/>
    <property type="molecule type" value="Genomic_DNA"/>
</dbReference>
<dbReference type="AlphaFoldDB" id="A0A4R7J206"/>
<dbReference type="InterPro" id="IPR036388">
    <property type="entry name" value="WH-like_DNA-bd_sf"/>
</dbReference>
<reference evidence="2 3" key="1">
    <citation type="submission" date="2019-03" db="EMBL/GenBank/DDBJ databases">
        <title>Genomic Encyclopedia of Archaeal and Bacterial Type Strains, Phase II (KMG-II): from individual species to whole genera.</title>
        <authorList>
            <person name="Goeker M."/>
        </authorList>
    </citation>
    <scope>NUCLEOTIDE SEQUENCE [LARGE SCALE GENOMIC DNA]</scope>
    <source>
        <strain evidence="2 3">DSM 24323</strain>
    </source>
</reference>
<organism evidence="2 3">
    <name type="scientific">Naumannella halotolerans</name>
    <dbReference type="NCBI Taxonomy" id="993414"/>
    <lineage>
        <taxon>Bacteria</taxon>
        <taxon>Bacillati</taxon>
        <taxon>Actinomycetota</taxon>
        <taxon>Actinomycetes</taxon>
        <taxon>Propionibacteriales</taxon>
        <taxon>Propionibacteriaceae</taxon>
        <taxon>Naumannella</taxon>
    </lineage>
</organism>
<dbReference type="GO" id="GO:0006950">
    <property type="term" value="P:response to stress"/>
    <property type="evidence" value="ECO:0007669"/>
    <property type="project" value="TreeGrafter"/>
</dbReference>
<name>A0A4R7J206_9ACTN</name>
<dbReference type="GO" id="GO:0003700">
    <property type="term" value="F:DNA-binding transcription factor activity"/>
    <property type="evidence" value="ECO:0007669"/>
    <property type="project" value="InterPro"/>
</dbReference>
<dbReference type="InterPro" id="IPR036390">
    <property type="entry name" value="WH_DNA-bd_sf"/>
</dbReference>
<accession>A0A4R7J206</accession>
<dbReference type="SUPFAM" id="SSF46785">
    <property type="entry name" value="Winged helix' DNA-binding domain"/>
    <property type="match status" value="1"/>
</dbReference>
<evidence type="ECO:0000313" key="2">
    <source>
        <dbReference type="EMBL" id="TDT31160.1"/>
    </source>
</evidence>
<protein>
    <submittedName>
        <fullName evidence="2">MarR family protein</fullName>
    </submittedName>
</protein>
<dbReference type="PRINTS" id="PR00598">
    <property type="entry name" value="HTHMARR"/>
</dbReference>
<proteinExistence type="predicted"/>
<sequence length="154" mass="17083">MTMSEQQARELIQSLGSMSRTLKAIGRNKENSIATSRVYTLRQLQTDDLRVSELAHRLCVDTSVTTRIVQSLETDGLVTRTADPADRRASLISITEAGRRALARRDDWAVARTRELFADWSDEDAATATAIVARLQVAIQDFDQSAPTVEPANH</sequence>
<dbReference type="Pfam" id="PF01047">
    <property type="entry name" value="MarR"/>
    <property type="match status" value="1"/>
</dbReference>
<keyword evidence="3" id="KW-1185">Reference proteome</keyword>
<dbReference type="SMART" id="SM00347">
    <property type="entry name" value="HTH_MARR"/>
    <property type="match status" value="1"/>
</dbReference>
<evidence type="ECO:0000259" key="1">
    <source>
        <dbReference type="PROSITE" id="PS50995"/>
    </source>
</evidence>
<evidence type="ECO:0000313" key="3">
    <source>
        <dbReference type="Proteomes" id="UP000295371"/>
    </source>
</evidence>
<dbReference type="InterPro" id="IPR039422">
    <property type="entry name" value="MarR/SlyA-like"/>
</dbReference>
<comment type="caution">
    <text evidence="2">The sequence shown here is derived from an EMBL/GenBank/DDBJ whole genome shotgun (WGS) entry which is preliminary data.</text>
</comment>
<dbReference type="PANTHER" id="PTHR33164">
    <property type="entry name" value="TRANSCRIPTIONAL REGULATOR, MARR FAMILY"/>
    <property type="match status" value="1"/>
</dbReference>
<dbReference type="PANTHER" id="PTHR33164:SF43">
    <property type="entry name" value="HTH-TYPE TRANSCRIPTIONAL REPRESSOR YETL"/>
    <property type="match status" value="1"/>
</dbReference>
<gene>
    <name evidence="2" type="ORF">CLV29_2573</name>
</gene>
<dbReference type="Gene3D" id="1.10.10.10">
    <property type="entry name" value="Winged helix-like DNA-binding domain superfamily/Winged helix DNA-binding domain"/>
    <property type="match status" value="1"/>
</dbReference>
<dbReference type="Proteomes" id="UP000295371">
    <property type="component" value="Unassembled WGS sequence"/>
</dbReference>
<dbReference type="PROSITE" id="PS50995">
    <property type="entry name" value="HTH_MARR_2"/>
    <property type="match status" value="1"/>
</dbReference>
<dbReference type="InterPro" id="IPR000835">
    <property type="entry name" value="HTH_MarR-typ"/>
</dbReference>